<dbReference type="GO" id="GO:0042274">
    <property type="term" value="P:ribosomal small subunit biogenesis"/>
    <property type="evidence" value="ECO:0007669"/>
    <property type="project" value="UniProtKB-UniRule"/>
</dbReference>
<dbReference type="KEGG" id="app:CAP2UW1_4109"/>
<gene>
    <name evidence="5" type="primary">rimM</name>
    <name evidence="8" type="ordered locus">CAP2UW1_4109</name>
</gene>
<protein>
    <recommendedName>
        <fullName evidence="5">Ribosome maturation factor RimM</fullName>
    </recommendedName>
</protein>
<keyword evidence="1 5" id="KW-0963">Cytoplasm</keyword>
<dbReference type="PANTHER" id="PTHR33692">
    <property type="entry name" value="RIBOSOME MATURATION FACTOR RIMM"/>
    <property type="match status" value="1"/>
</dbReference>
<dbReference type="GO" id="GO:0005737">
    <property type="term" value="C:cytoplasm"/>
    <property type="evidence" value="ECO:0007669"/>
    <property type="project" value="UniProtKB-SubCell"/>
</dbReference>
<organism evidence="8">
    <name type="scientific">Accumulibacter regalis</name>
    <dbReference type="NCBI Taxonomy" id="522306"/>
    <lineage>
        <taxon>Bacteria</taxon>
        <taxon>Pseudomonadati</taxon>
        <taxon>Pseudomonadota</taxon>
        <taxon>Betaproteobacteria</taxon>
        <taxon>Candidatus Accumulibacter</taxon>
    </lineage>
</organism>
<comment type="subunit">
    <text evidence="5">Binds ribosomal protein uS19.</text>
</comment>
<evidence type="ECO:0000256" key="3">
    <source>
        <dbReference type="ARBA" id="ARBA00022552"/>
    </source>
</evidence>
<evidence type="ECO:0000313" key="8">
    <source>
        <dbReference type="EMBL" id="ACV37351.1"/>
    </source>
</evidence>
<accession>C7RNG5</accession>
<dbReference type="SUPFAM" id="SSF50447">
    <property type="entry name" value="Translation proteins"/>
    <property type="match status" value="1"/>
</dbReference>
<dbReference type="EMBL" id="CP001715">
    <property type="protein sequence ID" value="ACV37351.1"/>
    <property type="molecule type" value="Genomic_DNA"/>
</dbReference>
<dbReference type="eggNOG" id="COG0806">
    <property type="taxonomic scope" value="Bacteria"/>
</dbReference>
<dbReference type="HOGENOM" id="CLU_077636_1_0_4"/>
<comment type="similarity">
    <text evidence="5">Belongs to the RimM family.</text>
</comment>
<dbReference type="NCBIfam" id="TIGR02273">
    <property type="entry name" value="16S_RimM"/>
    <property type="match status" value="1"/>
</dbReference>
<dbReference type="InterPro" id="IPR009000">
    <property type="entry name" value="Transl_B-barrel_sf"/>
</dbReference>
<keyword evidence="2 5" id="KW-0690">Ribosome biogenesis</keyword>
<dbReference type="SUPFAM" id="SSF50346">
    <property type="entry name" value="PRC-barrel domain"/>
    <property type="match status" value="1"/>
</dbReference>
<comment type="function">
    <text evidence="5">An accessory protein needed during the final step in the assembly of 30S ribosomal subunit, possibly for assembly of the head region. Essential for efficient processing of 16S rRNA. May be needed both before and after RbfA during the maturation of 16S rRNA. It has affinity for free ribosomal 30S subunits but not for 70S ribosomes.</text>
</comment>
<evidence type="ECO:0000256" key="4">
    <source>
        <dbReference type="ARBA" id="ARBA00023186"/>
    </source>
</evidence>
<dbReference type="HAMAP" id="MF_00014">
    <property type="entry name" value="Ribosome_mat_RimM"/>
    <property type="match status" value="1"/>
</dbReference>
<dbReference type="InterPro" id="IPR011033">
    <property type="entry name" value="PRC_barrel-like_sf"/>
</dbReference>
<sequence length="190" mass="20139">MSPSSLVDAAASAVAADDAPADIIVLGKIVAPYGVQGALRVCPFADDPSGWSRLTHWWLASEGDAPEAWQQTRLLKCRLHNDMLIAELAGVVDRTAAEASCGKLVGVPRAALPPTAAGEYYWADLVGLAVINSRGESLGRIIGLLDTPANAVMRVGDGQQGERLLPFVAAVVLAVDLPGRFVRVDWELDW</sequence>
<dbReference type="STRING" id="522306.CAP2UW1_4109"/>
<comment type="subcellular location">
    <subcellularLocation>
        <location evidence="5">Cytoplasm</location>
    </subcellularLocation>
</comment>
<dbReference type="GO" id="GO:0005840">
    <property type="term" value="C:ribosome"/>
    <property type="evidence" value="ECO:0007669"/>
    <property type="project" value="InterPro"/>
</dbReference>
<keyword evidence="3 5" id="KW-0698">rRNA processing</keyword>
<name>C7RNG5_ACCRE</name>
<evidence type="ECO:0000256" key="5">
    <source>
        <dbReference type="HAMAP-Rule" id="MF_00014"/>
    </source>
</evidence>
<keyword evidence="4 5" id="KW-0143">Chaperone</keyword>
<comment type="domain">
    <text evidence="5">The PRC barrel domain binds ribosomal protein uS19.</text>
</comment>
<evidence type="ECO:0000256" key="2">
    <source>
        <dbReference type="ARBA" id="ARBA00022517"/>
    </source>
</evidence>
<dbReference type="Gene3D" id="2.30.30.240">
    <property type="entry name" value="PRC-barrel domain"/>
    <property type="match status" value="1"/>
</dbReference>
<evidence type="ECO:0000256" key="1">
    <source>
        <dbReference type="ARBA" id="ARBA00022490"/>
    </source>
</evidence>
<dbReference type="AlphaFoldDB" id="C7RNG5"/>
<dbReference type="GO" id="GO:0043022">
    <property type="term" value="F:ribosome binding"/>
    <property type="evidence" value="ECO:0007669"/>
    <property type="project" value="InterPro"/>
</dbReference>
<evidence type="ECO:0000259" key="7">
    <source>
        <dbReference type="Pfam" id="PF24986"/>
    </source>
</evidence>
<dbReference type="GO" id="GO:0006364">
    <property type="term" value="P:rRNA processing"/>
    <property type="evidence" value="ECO:0007669"/>
    <property type="project" value="UniProtKB-UniRule"/>
</dbReference>
<dbReference type="InterPro" id="IPR056792">
    <property type="entry name" value="PRC_RimM"/>
</dbReference>
<dbReference type="InterPro" id="IPR002676">
    <property type="entry name" value="RimM_N"/>
</dbReference>
<proteinExistence type="inferred from homology"/>
<evidence type="ECO:0000259" key="6">
    <source>
        <dbReference type="Pfam" id="PF01782"/>
    </source>
</evidence>
<reference evidence="8" key="2">
    <citation type="submission" date="2009-09" db="EMBL/GenBank/DDBJ databases">
        <title>Complete sequence of chromosome of Candidatus Accumulibacter phosphatis clade IIA str. UW-1.</title>
        <authorList>
            <consortium name="US DOE Joint Genome Institute"/>
            <person name="Martin H.G."/>
            <person name="Ivanova N."/>
            <person name="Kunin V."/>
            <person name="Warnecke F."/>
            <person name="Barry K."/>
            <person name="He S."/>
            <person name="Salamov A."/>
            <person name="Szeto E."/>
            <person name="Dalin E."/>
            <person name="Pangilinan J.L."/>
            <person name="Lapidus A."/>
            <person name="Lowry S."/>
            <person name="Kyrpides N.C."/>
            <person name="McMahon K.D."/>
            <person name="Hugenholtz P."/>
        </authorList>
    </citation>
    <scope>NUCLEOTIDE SEQUENCE [LARGE SCALE GENOMIC DNA]</scope>
    <source>
        <strain evidence="8">UW-1</strain>
    </source>
</reference>
<reference evidence="8" key="1">
    <citation type="submission" date="2009-08" db="EMBL/GenBank/DDBJ databases">
        <authorList>
            <consortium name="US DOE Joint Genome Institute"/>
            <person name="Lucas S."/>
            <person name="Copeland A."/>
            <person name="Lapidus A."/>
            <person name="Glavina del Rio T."/>
            <person name="Dalin E."/>
            <person name="Tice H."/>
            <person name="Bruce D."/>
            <person name="Barry K."/>
            <person name="Pitluck S."/>
            <person name="Lowry S."/>
            <person name="Larimer F."/>
            <person name="Land M."/>
            <person name="Hauser L."/>
            <person name="Kyrpides N."/>
            <person name="Ivanova N."/>
            <person name="McMahon K.D."/>
            <person name="Hugenholtz P."/>
        </authorList>
    </citation>
    <scope>NUCLEOTIDE SEQUENCE</scope>
    <source>
        <strain evidence="8">UW-1</strain>
    </source>
</reference>
<dbReference type="Pfam" id="PF24986">
    <property type="entry name" value="PRC_RimM"/>
    <property type="match status" value="1"/>
</dbReference>
<feature type="domain" description="Ribosome maturation factor RimM PRC barrel" evidence="7">
    <location>
        <begin position="122"/>
        <end position="189"/>
    </location>
</feature>
<dbReference type="InterPro" id="IPR036976">
    <property type="entry name" value="RimM_N_sf"/>
</dbReference>
<dbReference type="PANTHER" id="PTHR33692:SF1">
    <property type="entry name" value="RIBOSOME MATURATION FACTOR RIMM"/>
    <property type="match status" value="1"/>
</dbReference>
<feature type="domain" description="RimM N-terminal" evidence="6">
    <location>
        <begin position="26"/>
        <end position="110"/>
    </location>
</feature>
<dbReference type="Pfam" id="PF01782">
    <property type="entry name" value="RimM"/>
    <property type="match status" value="1"/>
</dbReference>
<dbReference type="InterPro" id="IPR011961">
    <property type="entry name" value="RimM"/>
</dbReference>
<dbReference type="Gene3D" id="2.40.30.60">
    <property type="entry name" value="RimM"/>
    <property type="match status" value="1"/>
</dbReference>